<protein>
    <recommendedName>
        <fullName evidence="1">ThiC-associated domain-containing protein</fullName>
    </recommendedName>
</protein>
<dbReference type="InterPro" id="IPR025747">
    <property type="entry name" value="ThiC-associated_dom"/>
</dbReference>
<reference evidence="3" key="1">
    <citation type="journal article" date="2019" name="Int. J. Syst. Evol. Microbiol.">
        <title>The Global Catalogue of Microorganisms (GCM) 10K type strain sequencing project: providing services to taxonomists for standard genome sequencing and annotation.</title>
        <authorList>
            <consortium name="The Broad Institute Genomics Platform"/>
            <consortium name="The Broad Institute Genome Sequencing Center for Infectious Disease"/>
            <person name="Wu L."/>
            <person name="Ma J."/>
        </authorList>
    </citation>
    <scope>NUCLEOTIDE SEQUENCE [LARGE SCALE GENOMIC DNA]</scope>
    <source>
        <strain evidence="3">JCM 32306</strain>
    </source>
</reference>
<dbReference type="Proteomes" id="UP000619118">
    <property type="component" value="Unassembled WGS sequence"/>
</dbReference>
<gene>
    <name evidence="2" type="ORF">GCM10009411_10520</name>
</gene>
<feature type="domain" description="ThiC-associated" evidence="1">
    <location>
        <begin position="25"/>
        <end position="99"/>
    </location>
</feature>
<evidence type="ECO:0000259" key="1">
    <source>
        <dbReference type="Pfam" id="PF13667"/>
    </source>
</evidence>
<accession>A0ABQ2R620</accession>
<keyword evidence="3" id="KW-1185">Reference proteome</keyword>
<evidence type="ECO:0000313" key="2">
    <source>
        <dbReference type="EMBL" id="GGQ11718.1"/>
    </source>
</evidence>
<dbReference type="EMBL" id="BMQX01000005">
    <property type="protein sequence ID" value="GGQ11718.1"/>
    <property type="molecule type" value="Genomic_DNA"/>
</dbReference>
<dbReference type="Pfam" id="PF13667">
    <property type="entry name" value="ThiC-associated"/>
    <property type="match status" value="1"/>
</dbReference>
<evidence type="ECO:0000313" key="3">
    <source>
        <dbReference type="Proteomes" id="UP000619118"/>
    </source>
</evidence>
<proteinExistence type="predicted"/>
<organism evidence="2 3">
    <name type="scientific">Shewanella litoralis</name>
    <dbReference type="NCBI Taxonomy" id="2282700"/>
    <lineage>
        <taxon>Bacteria</taxon>
        <taxon>Pseudomonadati</taxon>
        <taxon>Pseudomonadota</taxon>
        <taxon>Gammaproteobacteria</taxon>
        <taxon>Alteromonadales</taxon>
        <taxon>Shewanellaceae</taxon>
        <taxon>Shewanella</taxon>
    </lineage>
</organism>
<comment type="caution">
    <text evidence="2">The sequence shown here is derived from an EMBL/GenBank/DDBJ whole genome shotgun (WGS) entry which is preliminary data.</text>
</comment>
<name>A0ABQ2R620_9GAMM</name>
<sequence length="99" mass="11288">MSHSNRRQTRAKAQQFIDTLKPLQHPNSKKVYLQGSRPDLLVAMRQIHQTSTRTGGTDKHPITETNPAIMVYDCAGPYSDPHADIDVRRGLVPLRRTWI</sequence>